<keyword evidence="1" id="KW-1133">Transmembrane helix</keyword>
<feature type="transmembrane region" description="Helical" evidence="1">
    <location>
        <begin position="54"/>
        <end position="74"/>
    </location>
</feature>
<name>A0A6J5UNG5_PRUAR</name>
<dbReference type="Proteomes" id="UP000507222">
    <property type="component" value="Unassembled WGS sequence"/>
</dbReference>
<dbReference type="AlphaFoldDB" id="A0A6J5UNG5"/>
<protein>
    <submittedName>
        <fullName evidence="2">Uncharacterized protein</fullName>
    </submittedName>
</protein>
<gene>
    <name evidence="2" type="ORF">CURHAP_LOCUS27468</name>
</gene>
<evidence type="ECO:0000256" key="1">
    <source>
        <dbReference type="SAM" id="Phobius"/>
    </source>
</evidence>
<reference evidence="2 3" key="1">
    <citation type="submission" date="2020-05" db="EMBL/GenBank/DDBJ databases">
        <authorList>
            <person name="Campoy J."/>
            <person name="Schneeberger K."/>
            <person name="Spophaly S."/>
        </authorList>
    </citation>
    <scope>NUCLEOTIDE SEQUENCE [LARGE SCALE GENOMIC DNA]</scope>
    <source>
        <strain evidence="2">PruArmRojPasFocal</strain>
    </source>
</reference>
<keyword evidence="1" id="KW-0472">Membrane</keyword>
<evidence type="ECO:0000313" key="3">
    <source>
        <dbReference type="Proteomes" id="UP000507222"/>
    </source>
</evidence>
<accession>A0A6J5UNG5</accession>
<sequence>MDDEVSNISLIWQCGCLNEENWYERSQFLPNNKVDEFEQLKRYNMGVFDFQTSYYFLLPMATLVILNMASFTVGDF</sequence>
<organism evidence="2 3">
    <name type="scientific">Prunus armeniaca</name>
    <name type="common">Apricot</name>
    <name type="synonym">Armeniaca vulgaris</name>
    <dbReference type="NCBI Taxonomy" id="36596"/>
    <lineage>
        <taxon>Eukaryota</taxon>
        <taxon>Viridiplantae</taxon>
        <taxon>Streptophyta</taxon>
        <taxon>Embryophyta</taxon>
        <taxon>Tracheophyta</taxon>
        <taxon>Spermatophyta</taxon>
        <taxon>Magnoliopsida</taxon>
        <taxon>eudicotyledons</taxon>
        <taxon>Gunneridae</taxon>
        <taxon>Pentapetalae</taxon>
        <taxon>rosids</taxon>
        <taxon>fabids</taxon>
        <taxon>Rosales</taxon>
        <taxon>Rosaceae</taxon>
        <taxon>Amygdaloideae</taxon>
        <taxon>Amygdaleae</taxon>
        <taxon>Prunus</taxon>
    </lineage>
</organism>
<proteinExistence type="predicted"/>
<dbReference type="EMBL" id="CAEKDK010000004">
    <property type="protein sequence ID" value="CAB4277651.1"/>
    <property type="molecule type" value="Genomic_DNA"/>
</dbReference>
<keyword evidence="1" id="KW-0812">Transmembrane</keyword>
<evidence type="ECO:0000313" key="2">
    <source>
        <dbReference type="EMBL" id="CAB4277651.1"/>
    </source>
</evidence>